<dbReference type="EMBL" id="GL876970">
    <property type="protein sequence ID" value="KLU87387.1"/>
    <property type="molecule type" value="Genomic_DNA"/>
</dbReference>
<gene>
    <name evidence="1" type="ORF">MAPG_06387</name>
</gene>
<dbReference type="STRING" id="644358.A0A0C4E1W5"/>
<dbReference type="EnsemblFungi" id="MAPG_06387T0">
    <property type="protein sequence ID" value="MAPG_06387T0"/>
    <property type="gene ID" value="MAPG_06387"/>
</dbReference>
<keyword evidence="3" id="KW-1185">Reference proteome</keyword>
<organism evidence="2 3">
    <name type="scientific">Magnaporthiopsis poae (strain ATCC 64411 / 73-15)</name>
    <name type="common">Kentucky bluegrass fungus</name>
    <name type="synonym">Magnaporthe poae</name>
    <dbReference type="NCBI Taxonomy" id="644358"/>
    <lineage>
        <taxon>Eukaryota</taxon>
        <taxon>Fungi</taxon>
        <taxon>Dikarya</taxon>
        <taxon>Ascomycota</taxon>
        <taxon>Pezizomycotina</taxon>
        <taxon>Sordariomycetes</taxon>
        <taxon>Sordariomycetidae</taxon>
        <taxon>Magnaporthales</taxon>
        <taxon>Magnaporthaceae</taxon>
        <taxon>Magnaporthiopsis</taxon>
    </lineage>
</organism>
<dbReference type="OrthoDB" id="10249612at2759"/>
<protein>
    <submittedName>
        <fullName evidence="1">Peroxisomal NADH pyrophosphatase NUDT12</fullName>
    </submittedName>
</protein>
<dbReference type="EMBL" id="ADBL01001548">
    <property type="status" value="NOT_ANNOTATED_CDS"/>
    <property type="molecule type" value="Genomic_DNA"/>
</dbReference>
<proteinExistence type="predicted"/>
<dbReference type="EMBL" id="ADBL01001549">
    <property type="status" value="NOT_ANNOTATED_CDS"/>
    <property type="molecule type" value="Genomic_DNA"/>
</dbReference>
<dbReference type="PROSITE" id="PS51257">
    <property type="entry name" value="PROKAR_LIPOPROTEIN"/>
    <property type="match status" value="1"/>
</dbReference>
<dbReference type="VEuPathDB" id="FungiDB:MAPG_06387"/>
<sequence length="112" mass="12186">MRGEPSSPWPAALLAGCITGRLHYWPAALLAGCITRDGRLLDFVLCGEELAVKRWVPIEELKRALEFGVSGLGQPPPEGYKEGDLRLPPDTAIANRLLTTVVEGYNGTFPKI</sequence>
<dbReference type="eggNOG" id="KOG3084">
    <property type="taxonomic scope" value="Eukaryota"/>
</dbReference>
<reference evidence="1" key="2">
    <citation type="submission" date="2010-05" db="EMBL/GenBank/DDBJ databases">
        <title>The Genome Sequence of Magnaporthe poae strain ATCC 64411.</title>
        <authorList>
            <consortium name="The Broad Institute Genome Sequencing Platform"/>
            <consortium name="Broad Institute Genome Sequencing Center for Infectious Disease"/>
            <person name="Ma L.-J."/>
            <person name="Dead R."/>
            <person name="Young S."/>
            <person name="Zeng Q."/>
            <person name="Koehrsen M."/>
            <person name="Alvarado L."/>
            <person name="Berlin A."/>
            <person name="Chapman S.B."/>
            <person name="Chen Z."/>
            <person name="Freedman E."/>
            <person name="Gellesch M."/>
            <person name="Goldberg J."/>
            <person name="Griggs A."/>
            <person name="Gujja S."/>
            <person name="Heilman E.R."/>
            <person name="Heiman D."/>
            <person name="Hepburn T."/>
            <person name="Howarth C."/>
            <person name="Jen D."/>
            <person name="Larson L."/>
            <person name="Mehta T."/>
            <person name="Neiman D."/>
            <person name="Pearson M."/>
            <person name="Roberts A."/>
            <person name="Saif S."/>
            <person name="Shea T."/>
            <person name="Shenoy N."/>
            <person name="Sisk P."/>
            <person name="Stolte C."/>
            <person name="Sykes S."/>
            <person name="Walk T."/>
            <person name="White J."/>
            <person name="Yandava C."/>
            <person name="Haas B."/>
            <person name="Nusbaum C."/>
            <person name="Birren B."/>
        </authorList>
    </citation>
    <scope>NUCLEOTIDE SEQUENCE</scope>
    <source>
        <strain evidence="1">ATCC 64411</strain>
    </source>
</reference>
<name>A0A0C4E1W5_MAGP6</name>
<evidence type="ECO:0000313" key="2">
    <source>
        <dbReference type="EnsemblFungi" id="MAPG_06387T0"/>
    </source>
</evidence>
<dbReference type="AlphaFoldDB" id="A0A0C4E1W5"/>
<reference evidence="2" key="4">
    <citation type="journal article" date="2015" name="G3 (Bethesda)">
        <title>Genome sequences of three phytopathogenic species of the Magnaporthaceae family of fungi.</title>
        <authorList>
            <person name="Okagaki L.H."/>
            <person name="Nunes C.C."/>
            <person name="Sailsbery J."/>
            <person name="Clay B."/>
            <person name="Brown D."/>
            <person name="John T."/>
            <person name="Oh Y."/>
            <person name="Young N."/>
            <person name="Fitzgerald M."/>
            <person name="Haas B.J."/>
            <person name="Zeng Q."/>
            <person name="Young S."/>
            <person name="Adiconis X."/>
            <person name="Fan L."/>
            <person name="Levin J.Z."/>
            <person name="Mitchell T.K."/>
            <person name="Okubara P.A."/>
            <person name="Farman M.L."/>
            <person name="Kohn L.M."/>
            <person name="Birren B."/>
            <person name="Ma L.-J."/>
            <person name="Dean R.A."/>
        </authorList>
    </citation>
    <scope>NUCLEOTIDE SEQUENCE</scope>
    <source>
        <strain evidence="2">ATCC 64411 / 73-15</strain>
    </source>
</reference>
<dbReference type="Proteomes" id="UP000011715">
    <property type="component" value="Unassembled WGS sequence"/>
</dbReference>
<evidence type="ECO:0000313" key="1">
    <source>
        <dbReference type="EMBL" id="KLU87387.1"/>
    </source>
</evidence>
<reference evidence="3" key="1">
    <citation type="submission" date="2010-05" db="EMBL/GenBank/DDBJ databases">
        <title>The genome sequence of Magnaporthe poae strain ATCC 64411.</title>
        <authorList>
            <person name="Ma L.-J."/>
            <person name="Dead R."/>
            <person name="Young S."/>
            <person name="Zeng Q."/>
            <person name="Koehrsen M."/>
            <person name="Alvarado L."/>
            <person name="Berlin A."/>
            <person name="Chapman S.B."/>
            <person name="Chen Z."/>
            <person name="Freedman E."/>
            <person name="Gellesch M."/>
            <person name="Goldberg J."/>
            <person name="Griggs A."/>
            <person name="Gujja S."/>
            <person name="Heilman E.R."/>
            <person name="Heiman D."/>
            <person name="Hepburn T."/>
            <person name="Howarth C."/>
            <person name="Jen D."/>
            <person name="Larson L."/>
            <person name="Mehta T."/>
            <person name="Neiman D."/>
            <person name="Pearson M."/>
            <person name="Roberts A."/>
            <person name="Saif S."/>
            <person name="Shea T."/>
            <person name="Shenoy N."/>
            <person name="Sisk P."/>
            <person name="Stolte C."/>
            <person name="Sykes S."/>
            <person name="Walk T."/>
            <person name="White J."/>
            <person name="Yandava C."/>
            <person name="Haas B."/>
            <person name="Nusbaum C."/>
            <person name="Birren B."/>
        </authorList>
    </citation>
    <scope>NUCLEOTIDE SEQUENCE [LARGE SCALE GENOMIC DNA]</scope>
    <source>
        <strain evidence="3">ATCC 64411 / 73-15</strain>
    </source>
</reference>
<reference evidence="2" key="5">
    <citation type="submission" date="2015-06" db="UniProtKB">
        <authorList>
            <consortium name="EnsemblFungi"/>
        </authorList>
    </citation>
    <scope>IDENTIFICATION</scope>
    <source>
        <strain evidence="2">ATCC 64411</strain>
    </source>
</reference>
<reference evidence="1" key="3">
    <citation type="submission" date="2011-03" db="EMBL/GenBank/DDBJ databases">
        <title>Annotation of Magnaporthe poae ATCC 64411.</title>
        <authorList>
            <person name="Ma L.-J."/>
            <person name="Dead R."/>
            <person name="Young S.K."/>
            <person name="Zeng Q."/>
            <person name="Gargeya S."/>
            <person name="Fitzgerald M."/>
            <person name="Haas B."/>
            <person name="Abouelleil A."/>
            <person name="Alvarado L."/>
            <person name="Arachchi H.M."/>
            <person name="Berlin A."/>
            <person name="Brown A."/>
            <person name="Chapman S.B."/>
            <person name="Chen Z."/>
            <person name="Dunbar C."/>
            <person name="Freedman E."/>
            <person name="Gearin G."/>
            <person name="Gellesch M."/>
            <person name="Goldberg J."/>
            <person name="Griggs A."/>
            <person name="Gujja S."/>
            <person name="Heiman D."/>
            <person name="Howarth C."/>
            <person name="Larson L."/>
            <person name="Lui A."/>
            <person name="MacDonald P.J.P."/>
            <person name="Mehta T."/>
            <person name="Montmayeur A."/>
            <person name="Murphy C."/>
            <person name="Neiman D."/>
            <person name="Pearson M."/>
            <person name="Priest M."/>
            <person name="Roberts A."/>
            <person name="Saif S."/>
            <person name="Shea T."/>
            <person name="Shenoy N."/>
            <person name="Sisk P."/>
            <person name="Stolte C."/>
            <person name="Sykes S."/>
            <person name="Yandava C."/>
            <person name="Wortman J."/>
            <person name="Nusbaum C."/>
            <person name="Birren B."/>
        </authorList>
    </citation>
    <scope>NUCLEOTIDE SEQUENCE</scope>
    <source>
        <strain evidence="1">ATCC 64411</strain>
    </source>
</reference>
<accession>A0A0C4E1W5</accession>
<evidence type="ECO:0000313" key="3">
    <source>
        <dbReference type="Proteomes" id="UP000011715"/>
    </source>
</evidence>